<keyword evidence="6" id="KW-1185">Reference proteome</keyword>
<feature type="compositionally biased region" description="Polar residues" evidence="3">
    <location>
        <begin position="113"/>
        <end position="125"/>
    </location>
</feature>
<comment type="function">
    <text evidence="2">Binds amino acids.</text>
</comment>
<reference evidence="5 6" key="1">
    <citation type="journal article" date="2024" name="G3 (Bethesda)">
        <title>Genome assembly of Hibiscus sabdariffa L. provides insights into metabolisms of medicinal natural products.</title>
        <authorList>
            <person name="Kim T."/>
        </authorList>
    </citation>
    <scope>NUCLEOTIDE SEQUENCE [LARGE SCALE GENOMIC DNA]</scope>
    <source>
        <strain evidence="5">TK-2024</strain>
        <tissue evidence="5">Old leaves</tissue>
    </source>
</reference>
<evidence type="ECO:0000256" key="3">
    <source>
        <dbReference type="SAM" id="MobiDB-lite"/>
    </source>
</evidence>
<feature type="compositionally biased region" description="Polar residues" evidence="3">
    <location>
        <begin position="53"/>
        <end position="70"/>
    </location>
</feature>
<dbReference type="EMBL" id="JBBPBN010000072">
    <property type="protein sequence ID" value="KAK8985015.1"/>
    <property type="molecule type" value="Genomic_DNA"/>
</dbReference>
<dbReference type="PANTHER" id="PTHR31096:SF23">
    <property type="entry name" value="ACT DOMAIN-CONTAINING PROTEIN ACR10"/>
    <property type="match status" value="1"/>
</dbReference>
<name>A0ABR2P9A9_9ROSI</name>
<evidence type="ECO:0000313" key="6">
    <source>
        <dbReference type="Proteomes" id="UP001396334"/>
    </source>
</evidence>
<dbReference type="Pfam" id="PF24914">
    <property type="entry name" value="ACR10_N"/>
    <property type="match status" value="1"/>
</dbReference>
<dbReference type="PROSITE" id="PS51671">
    <property type="entry name" value="ACT"/>
    <property type="match status" value="1"/>
</dbReference>
<dbReference type="Gene3D" id="3.30.70.260">
    <property type="match status" value="1"/>
</dbReference>
<gene>
    <name evidence="5" type="ORF">V6N11_082634</name>
</gene>
<organism evidence="5 6">
    <name type="scientific">Hibiscus sabdariffa</name>
    <name type="common">roselle</name>
    <dbReference type="NCBI Taxonomy" id="183260"/>
    <lineage>
        <taxon>Eukaryota</taxon>
        <taxon>Viridiplantae</taxon>
        <taxon>Streptophyta</taxon>
        <taxon>Embryophyta</taxon>
        <taxon>Tracheophyta</taxon>
        <taxon>Spermatophyta</taxon>
        <taxon>Magnoliopsida</taxon>
        <taxon>eudicotyledons</taxon>
        <taxon>Gunneridae</taxon>
        <taxon>Pentapetalae</taxon>
        <taxon>rosids</taxon>
        <taxon>malvids</taxon>
        <taxon>Malvales</taxon>
        <taxon>Malvaceae</taxon>
        <taxon>Malvoideae</taxon>
        <taxon>Hibiscus</taxon>
    </lineage>
</organism>
<dbReference type="PANTHER" id="PTHR31096">
    <property type="entry name" value="ACT DOMAIN-CONTAINING PROTEIN ACR4-RELATED"/>
    <property type="match status" value="1"/>
</dbReference>
<dbReference type="Pfam" id="PF24931">
    <property type="entry name" value="ACT_ACR9_3rd"/>
    <property type="match status" value="1"/>
</dbReference>
<dbReference type="InterPro" id="IPR040217">
    <property type="entry name" value="ACR1-12"/>
</dbReference>
<dbReference type="InterPro" id="IPR002912">
    <property type="entry name" value="ACT_dom"/>
</dbReference>
<comment type="caution">
    <text evidence="5">The sequence shown here is derived from an EMBL/GenBank/DDBJ whole genome shotgun (WGS) entry which is preliminary data.</text>
</comment>
<feature type="domain" description="ACT" evidence="4">
    <location>
        <begin position="246"/>
        <end position="329"/>
    </location>
</feature>
<proteinExistence type="predicted"/>
<sequence length="547" mass="60845">MANNGRVYISRSVVFVEKIFPSACGLFDDKKGASNSSFQSPPVLVHPSGATGEVTNSLSVGQNASETVVSEQEHEPLPTPQSSPQSSHNTEGSEVPSAATTEAVHLESPQEGAPQTNDSQRANSSEHVIALRNKDMGILHDDVVIIRQAEKEGEPSVITVNCPDKTGLGCDLCRILLFFGLNIVRGDVSTDGKWCYIVFWVVCKATTRWELLKKRLVGACPSCSSAFGISYYRSELQSPRPPDVFLLKLCCYDRKGLLHDMTEVLCSLELNIKKVKVSTTPNGTVMDLFFITDTRELLHTKNRQEETYKALEDVMQDAMISFNIEKVGPEITACSQASPFLPPAITEDIFNIETSNELPSVSLTSNNICVTMDNSLSPAHTLVQIICQDHKGLLYDIMRTLKDYNIQISYGRYYIKQGQKCEIDLFIMQADGKKIVDPSKQSALSLRLKMELLQPLRVAVVSRGPDTELLVANPVELSSKGRPLVFYDITLSLKMLNTCIFSAEIGRHMIGDREWEVYRVLLDEGVTSSIPRLKVKEEVWKRLMGWE</sequence>
<evidence type="ECO:0000259" key="4">
    <source>
        <dbReference type="PROSITE" id="PS51671"/>
    </source>
</evidence>
<dbReference type="SUPFAM" id="SSF55021">
    <property type="entry name" value="ACT-like"/>
    <property type="match status" value="2"/>
</dbReference>
<dbReference type="Pfam" id="PF24926">
    <property type="entry name" value="ACT_ACR9_C"/>
    <property type="match status" value="1"/>
</dbReference>
<evidence type="ECO:0000256" key="2">
    <source>
        <dbReference type="RuleBase" id="RU369043"/>
    </source>
</evidence>
<dbReference type="InterPro" id="IPR056805">
    <property type="entry name" value="ACT_ACR9/10_C"/>
</dbReference>
<feature type="region of interest" description="Disordered" evidence="3">
    <location>
        <begin position="33"/>
        <end position="125"/>
    </location>
</feature>
<evidence type="ECO:0000313" key="5">
    <source>
        <dbReference type="EMBL" id="KAK8985015.1"/>
    </source>
</evidence>
<dbReference type="Proteomes" id="UP001396334">
    <property type="component" value="Unassembled WGS sequence"/>
</dbReference>
<dbReference type="InterPro" id="IPR045865">
    <property type="entry name" value="ACT-like_dom_sf"/>
</dbReference>
<keyword evidence="1 2" id="KW-0677">Repeat</keyword>
<evidence type="ECO:0000256" key="1">
    <source>
        <dbReference type="ARBA" id="ARBA00022737"/>
    </source>
</evidence>
<protein>
    <recommendedName>
        <fullName evidence="2">ACT domain-containing protein ACR</fullName>
    </recommendedName>
    <alternativeName>
        <fullName evidence="2">Protein ACT DOMAIN REPEATS</fullName>
    </alternativeName>
</protein>
<accession>A0ABR2P9A9</accession>
<dbReference type="InterPro" id="IPR056816">
    <property type="entry name" value="ACR2/9/10_N"/>
</dbReference>